<evidence type="ECO:0000259" key="7">
    <source>
        <dbReference type="Pfam" id="PF18517"/>
    </source>
</evidence>
<comment type="caution">
    <text evidence="8">The sequence shown here is derived from an EMBL/GenBank/DDBJ whole genome shotgun (WGS) entry which is preliminary data.</text>
</comment>
<dbReference type="InterPro" id="IPR040661">
    <property type="entry name" value="LZ3wCH"/>
</dbReference>
<reference evidence="8" key="1">
    <citation type="submission" date="2016-10" db="EMBL/GenBank/DDBJ databases">
        <authorList>
            <person name="Benchimol M."/>
            <person name="Almeida L.G."/>
            <person name="Vasconcelos A.T."/>
            <person name="Perreira-Neves A."/>
            <person name="Rosa I.A."/>
            <person name="Tasca T."/>
            <person name="Bogo M.R."/>
            <person name="de Souza W."/>
        </authorList>
    </citation>
    <scope>NUCLEOTIDE SEQUENCE [LARGE SCALE GENOMIC DNA]</scope>
    <source>
        <strain evidence="8">K</strain>
    </source>
</reference>
<dbReference type="RefSeq" id="XP_068356040.1">
    <property type="nucleotide sequence ID" value="XM_068493415.1"/>
</dbReference>
<feature type="domain" description="Leucine zipper with capping helix" evidence="7">
    <location>
        <begin position="150"/>
        <end position="198"/>
    </location>
</feature>
<evidence type="ECO:0000256" key="5">
    <source>
        <dbReference type="PIRNR" id="PIRNR026991"/>
    </source>
</evidence>
<comment type="subcellular location">
    <subcellularLocation>
        <location evidence="1 5">Nucleus</location>
    </subcellularLocation>
</comment>
<dbReference type="OrthoDB" id="273345at2759"/>
<dbReference type="Pfam" id="PF03962">
    <property type="entry name" value="Mnd1"/>
    <property type="match status" value="1"/>
</dbReference>
<dbReference type="GO" id="GO:0007131">
    <property type="term" value="P:reciprocal meiotic recombination"/>
    <property type="evidence" value="ECO:0007669"/>
    <property type="project" value="InterPro"/>
</dbReference>
<name>A0A1J4JWS2_9EUKA</name>
<dbReference type="Pfam" id="PF18517">
    <property type="entry name" value="LZ3wCH"/>
    <property type="match status" value="1"/>
</dbReference>
<sequence>MSRADKLSAMQQLMMESNDIWTLKELEKDCPKKKGIPSMTVKEILQELCDCDLVSFDKIGSSNYYWCFASEACNRRTVETENLTKQAADLTKEIQNLQGEIKELEPGREESEERVLIDVEISEFLREIEEIKKSAEKYQQFNPEYLKGLEVKSQIAFDSANRWTDNIFACRSYAKKTFNLLPEKFTAVFEIQEDFDYLE</sequence>
<comment type="similarity">
    <text evidence="2 5">Belongs to the MND1 family.</text>
</comment>
<dbReference type="PIRSF" id="PIRSF026991">
    <property type="entry name" value="Mnd1"/>
    <property type="match status" value="1"/>
</dbReference>
<keyword evidence="3" id="KW-0175">Coiled coil</keyword>
<evidence type="ECO:0000256" key="4">
    <source>
        <dbReference type="ARBA" id="ARBA00023242"/>
    </source>
</evidence>
<evidence type="ECO:0000256" key="3">
    <source>
        <dbReference type="ARBA" id="ARBA00023054"/>
    </source>
</evidence>
<comment type="function">
    <text evidence="5">Required for proper homologous chromosome pairing and efficient cross-over and intragenic recombination during meiosis.</text>
</comment>
<dbReference type="InterPro" id="IPR040453">
    <property type="entry name" value="Mnd1_HTH"/>
</dbReference>
<gene>
    <name evidence="8" type="ORF">TRFO_06967</name>
</gene>
<dbReference type="VEuPathDB" id="TrichDB:TRFO_06967"/>
<keyword evidence="4 5" id="KW-0539">Nucleus</keyword>
<accession>A0A1J4JWS2</accession>
<organism evidence="8 9">
    <name type="scientific">Tritrichomonas foetus</name>
    <dbReference type="NCBI Taxonomy" id="1144522"/>
    <lineage>
        <taxon>Eukaryota</taxon>
        <taxon>Metamonada</taxon>
        <taxon>Parabasalia</taxon>
        <taxon>Tritrichomonadida</taxon>
        <taxon>Tritrichomonadidae</taxon>
        <taxon>Tritrichomonas</taxon>
    </lineage>
</organism>
<proteinExistence type="inferred from homology"/>
<dbReference type="Proteomes" id="UP000179807">
    <property type="component" value="Unassembled WGS sequence"/>
</dbReference>
<feature type="domain" description="Mnd1 HTH" evidence="6">
    <location>
        <begin position="10"/>
        <end position="69"/>
    </location>
</feature>
<evidence type="ECO:0000256" key="1">
    <source>
        <dbReference type="ARBA" id="ARBA00004123"/>
    </source>
</evidence>
<evidence type="ECO:0000259" key="6">
    <source>
        <dbReference type="Pfam" id="PF03962"/>
    </source>
</evidence>
<dbReference type="AlphaFoldDB" id="A0A1J4JWS2"/>
<dbReference type="InterPro" id="IPR005647">
    <property type="entry name" value="Mnd1"/>
</dbReference>
<dbReference type="GeneID" id="94828119"/>
<evidence type="ECO:0000256" key="2">
    <source>
        <dbReference type="ARBA" id="ARBA00005981"/>
    </source>
</evidence>
<dbReference type="EMBL" id="MLAK01000849">
    <property type="protein sequence ID" value="OHT02904.1"/>
    <property type="molecule type" value="Genomic_DNA"/>
</dbReference>
<evidence type="ECO:0000313" key="9">
    <source>
        <dbReference type="Proteomes" id="UP000179807"/>
    </source>
</evidence>
<protein>
    <submittedName>
        <fullName evidence="8">Mnd1 family protein</fullName>
    </submittedName>
</protein>
<evidence type="ECO:0000313" key="8">
    <source>
        <dbReference type="EMBL" id="OHT02904.1"/>
    </source>
</evidence>
<dbReference type="GO" id="GO:0003690">
    <property type="term" value="F:double-stranded DNA binding"/>
    <property type="evidence" value="ECO:0007669"/>
    <property type="project" value="InterPro"/>
</dbReference>
<keyword evidence="9" id="KW-1185">Reference proteome</keyword>
<dbReference type="GO" id="GO:0005634">
    <property type="term" value="C:nucleus"/>
    <property type="evidence" value="ECO:0007669"/>
    <property type="project" value="UniProtKB-SubCell"/>
</dbReference>